<dbReference type="PANTHER" id="PTHR43736">
    <property type="entry name" value="ADP-RIBOSE PYROPHOSPHATASE"/>
    <property type="match status" value="1"/>
</dbReference>
<evidence type="ECO:0000313" key="5">
    <source>
        <dbReference type="EMBL" id="MBK0330908.1"/>
    </source>
</evidence>
<dbReference type="InterPro" id="IPR000086">
    <property type="entry name" value="NUDIX_hydrolase_dom"/>
</dbReference>
<dbReference type="Proteomes" id="UP000612352">
    <property type="component" value="Unassembled WGS sequence"/>
</dbReference>
<gene>
    <name evidence="5" type="ORF">I8D64_05770</name>
</gene>
<dbReference type="PANTHER" id="PTHR43736:SF1">
    <property type="entry name" value="DIHYDRONEOPTERIN TRIPHOSPHATE DIPHOSPHATASE"/>
    <property type="match status" value="1"/>
</dbReference>
<dbReference type="InterPro" id="IPR020476">
    <property type="entry name" value="Nudix_hydrolase"/>
</dbReference>
<evidence type="ECO:0000256" key="3">
    <source>
        <dbReference type="RuleBase" id="RU003476"/>
    </source>
</evidence>
<dbReference type="Gene3D" id="3.90.79.10">
    <property type="entry name" value="Nucleoside Triphosphate Pyrophosphohydrolase"/>
    <property type="match status" value="1"/>
</dbReference>
<evidence type="ECO:0000256" key="1">
    <source>
        <dbReference type="ARBA" id="ARBA00005582"/>
    </source>
</evidence>
<dbReference type="SUPFAM" id="SSF55811">
    <property type="entry name" value="Nudix"/>
    <property type="match status" value="1"/>
</dbReference>
<dbReference type="PROSITE" id="PS00893">
    <property type="entry name" value="NUDIX_BOX"/>
    <property type="match status" value="1"/>
</dbReference>
<dbReference type="PROSITE" id="PS51462">
    <property type="entry name" value="NUDIX"/>
    <property type="match status" value="1"/>
</dbReference>
<dbReference type="InterPro" id="IPR015797">
    <property type="entry name" value="NUDIX_hydrolase-like_dom_sf"/>
</dbReference>
<evidence type="ECO:0000259" key="4">
    <source>
        <dbReference type="PROSITE" id="PS51462"/>
    </source>
</evidence>
<evidence type="ECO:0000313" key="6">
    <source>
        <dbReference type="Proteomes" id="UP000612352"/>
    </source>
</evidence>
<dbReference type="InterPro" id="IPR020084">
    <property type="entry name" value="NUDIX_hydrolase_CS"/>
</dbReference>
<keyword evidence="2 3" id="KW-0378">Hydrolase</keyword>
<accession>A0ABS1B8E1</accession>
<organism evidence="5 6">
    <name type="scientific">Brachybacterium halotolerans</name>
    <dbReference type="NCBI Taxonomy" id="2795215"/>
    <lineage>
        <taxon>Bacteria</taxon>
        <taxon>Bacillati</taxon>
        <taxon>Actinomycetota</taxon>
        <taxon>Actinomycetes</taxon>
        <taxon>Micrococcales</taxon>
        <taxon>Dermabacteraceae</taxon>
        <taxon>Brachybacterium</taxon>
    </lineage>
</organism>
<evidence type="ECO:0000256" key="2">
    <source>
        <dbReference type="ARBA" id="ARBA00022801"/>
    </source>
</evidence>
<protein>
    <submittedName>
        <fullName evidence="5">NUDIX domain-containing protein</fullName>
    </submittedName>
</protein>
<sequence>MICDGARLLLAHQVGSGRWSLPGGGVHFGEPPAEALIREVDEEVGLQVVRAEILGVHDNVYDPGDGVQRHGVRLLYSAHVEGVPEPRSPHEVDEVRFFSVDDLPAPLTEWAARAAHLIGTGPR</sequence>
<comment type="caution">
    <text evidence="5">The sequence shown here is derived from an EMBL/GenBank/DDBJ whole genome shotgun (WGS) entry which is preliminary data.</text>
</comment>
<reference evidence="5 6" key="1">
    <citation type="submission" date="2020-12" db="EMBL/GenBank/DDBJ databases">
        <title>Brachybacterium sp. MASK1Z-5, whole genome shotgun sequence.</title>
        <authorList>
            <person name="Tuo L."/>
        </authorList>
    </citation>
    <scope>NUCLEOTIDE SEQUENCE [LARGE SCALE GENOMIC DNA]</scope>
    <source>
        <strain evidence="5 6">MASK1Z-5</strain>
    </source>
</reference>
<proteinExistence type="inferred from homology"/>
<dbReference type="EMBL" id="JAEDAJ010000002">
    <property type="protein sequence ID" value="MBK0330908.1"/>
    <property type="molecule type" value="Genomic_DNA"/>
</dbReference>
<keyword evidence="6" id="KW-1185">Reference proteome</keyword>
<feature type="domain" description="Nudix hydrolase" evidence="4">
    <location>
        <begin position="1"/>
        <end position="120"/>
    </location>
</feature>
<name>A0ABS1B8E1_9MICO</name>
<dbReference type="Pfam" id="PF00293">
    <property type="entry name" value="NUDIX"/>
    <property type="match status" value="1"/>
</dbReference>
<dbReference type="PRINTS" id="PR00502">
    <property type="entry name" value="NUDIXFAMILY"/>
</dbReference>
<comment type="similarity">
    <text evidence="1 3">Belongs to the Nudix hydrolase family.</text>
</comment>